<gene>
    <name evidence="11" type="ORF">ACFOEX_02485</name>
</gene>
<name>A0ABV7LC82_9HYPH</name>
<feature type="repeat" description="Lumazine-binding" evidence="9">
    <location>
        <begin position="107"/>
        <end position="210"/>
    </location>
</feature>
<keyword evidence="12" id="KW-1185">Reference proteome</keyword>
<accession>A0ABV7LC82</accession>
<dbReference type="Gene3D" id="2.40.30.20">
    <property type="match status" value="2"/>
</dbReference>
<dbReference type="EC" id="2.5.1.9" evidence="4"/>
<evidence type="ECO:0000256" key="6">
    <source>
        <dbReference type="ARBA" id="ARBA00022619"/>
    </source>
</evidence>
<dbReference type="InterPro" id="IPR001783">
    <property type="entry name" value="Lumazine-bd"/>
</dbReference>
<dbReference type="Proteomes" id="UP001595536">
    <property type="component" value="Unassembled WGS sequence"/>
</dbReference>
<dbReference type="PROSITE" id="PS51177">
    <property type="entry name" value="LUMAZINE_BIND"/>
    <property type="match status" value="2"/>
</dbReference>
<keyword evidence="8" id="KW-0677">Repeat</keyword>
<evidence type="ECO:0000256" key="7">
    <source>
        <dbReference type="ARBA" id="ARBA00022679"/>
    </source>
</evidence>
<proteinExistence type="predicted"/>
<organism evidence="11 12">
    <name type="scientific">Camelimonas abortus</name>
    <dbReference type="NCBI Taxonomy" id="1017184"/>
    <lineage>
        <taxon>Bacteria</taxon>
        <taxon>Pseudomonadati</taxon>
        <taxon>Pseudomonadota</taxon>
        <taxon>Alphaproteobacteria</taxon>
        <taxon>Hyphomicrobiales</taxon>
        <taxon>Chelatococcaceae</taxon>
        <taxon>Camelimonas</taxon>
    </lineage>
</organism>
<evidence type="ECO:0000256" key="9">
    <source>
        <dbReference type="PROSITE-ProRule" id="PRU00524"/>
    </source>
</evidence>
<keyword evidence="6" id="KW-0686">Riboflavin biosynthesis</keyword>
<dbReference type="InterPro" id="IPR017938">
    <property type="entry name" value="Riboflavin_synthase-like_b-brl"/>
</dbReference>
<dbReference type="Pfam" id="PF00677">
    <property type="entry name" value="Lum_binding"/>
    <property type="match status" value="2"/>
</dbReference>
<dbReference type="EMBL" id="JBHRUV010000013">
    <property type="protein sequence ID" value="MFC3265228.1"/>
    <property type="molecule type" value="Genomic_DNA"/>
</dbReference>
<keyword evidence="7 11" id="KW-0808">Transferase</keyword>
<feature type="domain" description="Lumazine-binding" evidence="10">
    <location>
        <begin position="107"/>
        <end position="210"/>
    </location>
</feature>
<dbReference type="NCBIfam" id="NF006767">
    <property type="entry name" value="PRK09289.1"/>
    <property type="match status" value="1"/>
</dbReference>
<sequence>MFTGIITDVGEILAADDHQGSLRRLRIASRYDPASIALGASIACGGPCLTVVAAGPHAWPDGTAGAWFDVDVAAETLARTTAGAWRVGDRLNLERALKIGDELGGHIVTGHVDGVAELLARDAVTGDDAPWGETSRFTLRAPAHTARFIAEKGSIALDGTSLTVNTVEGDVFSVLLIPHTLQVTTWGLRQPGDRINLEVDMMARYAARLAEAQAKGY</sequence>
<dbReference type="SUPFAM" id="SSF63380">
    <property type="entry name" value="Riboflavin synthase domain-like"/>
    <property type="match status" value="2"/>
</dbReference>
<evidence type="ECO:0000256" key="3">
    <source>
        <dbReference type="ARBA" id="ARBA00004887"/>
    </source>
</evidence>
<dbReference type="InterPro" id="IPR026017">
    <property type="entry name" value="Lumazine-bd_dom"/>
</dbReference>
<evidence type="ECO:0000313" key="12">
    <source>
        <dbReference type="Proteomes" id="UP001595536"/>
    </source>
</evidence>
<dbReference type="PANTHER" id="PTHR21098">
    <property type="entry name" value="RIBOFLAVIN SYNTHASE ALPHA CHAIN"/>
    <property type="match status" value="1"/>
</dbReference>
<evidence type="ECO:0000256" key="1">
    <source>
        <dbReference type="ARBA" id="ARBA00000968"/>
    </source>
</evidence>
<evidence type="ECO:0000256" key="8">
    <source>
        <dbReference type="ARBA" id="ARBA00022737"/>
    </source>
</evidence>
<reference evidence="12" key="1">
    <citation type="journal article" date="2019" name="Int. J. Syst. Evol. Microbiol.">
        <title>The Global Catalogue of Microorganisms (GCM) 10K type strain sequencing project: providing services to taxonomists for standard genome sequencing and annotation.</title>
        <authorList>
            <consortium name="The Broad Institute Genomics Platform"/>
            <consortium name="The Broad Institute Genome Sequencing Center for Infectious Disease"/>
            <person name="Wu L."/>
            <person name="Ma J."/>
        </authorList>
    </citation>
    <scope>NUCLEOTIDE SEQUENCE [LARGE SCALE GENOMIC DNA]</scope>
    <source>
        <strain evidence="12">CCM 7941</strain>
    </source>
</reference>
<dbReference type="PANTHER" id="PTHR21098:SF12">
    <property type="entry name" value="RIBOFLAVIN SYNTHASE"/>
    <property type="match status" value="1"/>
</dbReference>
<evidence type="ECO:0000256" key="2">
    <source>
        <dbReference type="ARBA" id="ARBA00002803"/>
    </source>
</evidence>
<evidence type="ECO:0000259" key="10">
    <source>
        <dbReference type="PROSITE" id="PS51177"/>
    </source>
</evidence>
<feature type="repeat" description="Lumazine-binding" evidence="9">
    <location>
        <begin position="1"/>
        <end position="106"/>
    </location>
</feature>
<dbReference type="GO" id="GO:0004746">
    <property type="term" value="F:riboflavin synthase activity"/>
    <property type="evidence" value="ECO:0007669"/>
    <property type="project" value="UniProtKB-EC"/>
</dbReference>
<dbReference type="PIRSF" id="PIRSF000498">
    <property type="entry name" value="Riboflavin_syn_A"/>
    <property type="match status" value="1"/>
</dbReference>
<protein>
    <recommendedName>
        <fullName evidence="5">Riboflavin synthase</fullName>
        <ecNumber evidence="4">2.5.1.9</ecNumber>
    </recommendedName>
</protein>
<evidence type="ECO:0000313" key="11">
    <source>
        <dbReference type="EMBL" id="MFC3265228.1"/>
    </source>
</evidence>
<dbReference type="CDD" id="cd00402">
    <property type="entry name" value="Riboflavin_synthase_like"/>
    <property type="match status" value="1"/>
</dbReference>
<feature type="domain" description="Lumazine-binding" evidence="10">
    <location>
        <begin position="1"/>
        <end position="106"/>
    </location>
</feature>
<dbReference type="RefSeq" id="WP_376830054.1">
    <property type="nucleotide sequence ID" value="NZ_JBHLWR010000006.1"/>
</dbReference>
<comment type="catalytic activity">
    <reaction evidence="1">
        <text>2 6,7-dimethyl-8-(1-D-ribityl)lumazine + H(+) = 5-amino-6-(D-ribitylamino)uracil + riboflavin</text>
        <dbReference type="Rhea" id="RHEA:20772"/>
        <dbReference type="ChEBI" id="CHEBI:15378"/>
        <dbReference type="ChEBI" id="CHEBI:15934"/>
        <dbReference type="ChEBI" id="CHEBI:57986"/>
        <dbReference type="ChEBI" id="CHEBI:58201"/>
        <dbReference type="EC" id="2.5.1.9"/>
    </reaction>
</comment>
<comment type="function">
    <text evidence="2">Catalyzes the dismutation of two molecules of 6,7-dimethyl-8-ribityllumazine, resulting in the formation of riboflavin and 5-amino-6-(D-ribitylamino)uracil.</text>
</comment>
<evidence type="ECO:0000256" key="5">
    <source>
        <dbReference type="ARBA" id="ARBA00013950"/>
    </source>
</evidence>
<comment type="pathway">
    <text evidence="3">Cofactor biosynthesis; riboflavin biosynthesis; riboflavin from 2-hydroxy-3-oxobutyl phosphate and 5-amino-6-(D-ribitylamino)uracil: step 2/2.</text>
</comment>
<dbReference type="InterPro" id="IPR023366">
    <property type="entry name" value="ATP_synth_asu-like_sf"/>
</dbReference>
<comment type="caution">
    <text evidence="11">The sequence shown here is derived from an EMBL/GenBank/DDBJ whole genome shotgun (WGS) entry which is preliminary data.</text>
</comment>
<evidence type="ECO:0000256" key="4">
    <source>
        <dbReference type="ARBA" id="ARBA00012827"/>
    </source>
</evidence>